<dbReference type="PROSITE" id="PS51257">
    <property type="entry name" value="PROKAR_LIPOPROTEIN"/>
    <property type="match status" value="1"/>
</dbReference>
<evidence type="ECO:0000256" key="1">
    <source>
        <dbReference type="SAM" id="SignalP"/>
    </source>
</evidence>
<gene>
    <name evidence="3" type="ORF">ANCDUO_17690</name>
</gene>
<dbReference type="AlphaFoldDB" id="A0A0C2FUA8"/>
<dbReference type="Proteomes" id="UP000054047">
    <property type="component" value="Unassembled WGS sequence"/>
</dbReference>
<organism evidence="3 4">
    <name type="scientific">Ancylostoma duodenale</name>
    <dbReference type="NCBI Taxonomy" id="51022"/>
    <lineage>
        <taxon>Eukaryota</taxon>
        <taxon>Metazoa</taxon>
        <taxon>Ecdysozoa</taxon>
        <taxon>Nematoda</taxon>
        <taxon>Chromadorea</taxon>
        <taxon>Rhabditida</taxon>
        <taxon>Rhabditina</taxon>
        <taxon>Rhabditomorpha</taxon>
        <taxon>Strongyloidea</taxon>
        <taxon>Ancylostomatidae</taxon>
        <taxon>Ancylostomatinae</taxon>
        <taxon>Ancylostoma</taxon>
    </lineage>
</organism>
<dbReference type="InterPro" id="IPR003677">
    <property type="entry name" value="ANIS5_cation-bd"/>
</dbReference>
<proteinExistence type="predicted"/>
<feature type="domain" description="SXP/RAL-2 family protein Ani s 5-like cation-binding" evidence="2">
    <location>
        <begin position="43"/>
        <end position="118"/>
    </location>
</feature>
<keyword evidence="4" id="KW-1185">Reference proteome</keyword>
<feature type="chain" id="PRO_5012520122" description="SXP/RAL-2 family protein Ani s 5-like cation-binding domain-containing protein" evidence="1">
    <location>
        <begin position="16"/>
        <end position="118"/>
    </location>
</feature>
<accession>A0A0C2FUA8</accession>
<evidence type="ECO:0000259" key="2">
    <source>
        <dbReference type="Pfam" id="PF02520"/>
    </source>
</evidence>
<feature type="signal peptide" evidence="1">
    <location>
        <begin position="1"/>
        <end position="15"/>
    </location>
</feature>
<feature type="non-terminal residue" evidence="3">
    <location>
        <position position="118"/>
    </location>
</feature>
<dbReference type="OrthoDB" id="5871578at2759"/>
<dbReference type="Pfam" id="PF02520">
    <property type="entry name" value="ANIS5_cation-bd"/>
    <property type="match status" value="1"/>
</dbReference>
<keyword evidence="1" id="KW-0732">Signal</keyword>
<evidence type="ECO:0000313" key="4">
    <source>
        <dbReference type="Proteomes" id="UP000054047"/>
    </source>
</evidence>
<protein>
    <recommendedName>
        <fullName evidence="2">SXP/RAL-2 family protein Ani s 5-like cation-binding domain-containing protein</fullName>
    </recommendedName>
</protein>
<name>A0A0C2FUA8_9BILA</name>
<sequence length="118" mass="13260">MKIVLVLLSVGTAACFPQYDPYNQNTNFKGGQRDGILAKASPEAVRAYAQIVQNLSQSLIDVRTALEAWAKKYGLEQEFKKFVADSEKEAADFKKATTELMPKLTQFFTSYIKITEDK</sequence>
<dbReference type="EMBL" id="KN744257">
    <property type="protein sequence ID" value="KIH52210.1"/>
    <property type="molecule type" value="Genomic_DNA"/>
</dbReference>
<evidence type="ECO:0000313" key="3">
    <source>
        <dbReference type="EMBL" id="KIH52210.1"/>
    </source>
</evidence>
<reference evidence="3 4" key="1">
    <citation type="submission" date="2013-12" db="EMBL/GenBank/DDBJ databases">
        <title>Draft genome of the parsitic nematode Ancylostoma duodenale.</title>
        <authorList>
            <person name="Mitreva M."/>
        </authorList>
    </citation>
    <scope>NUCLEOTIDE SEQUENCE [LARGE SCALE GENOMIC DNA]</scope>
    <source>
        <strain evidence="3 4">Zhejiang</strain>
    </source>
</reference>